<proteinExistence type="predicted"/>
<dbReference type="GO" id="GO:0004965">
    <property type="term" value="F:G protein-coupled GABA receptor activity"/>
    <property type="evidence" value="ECO:0007669"/>
    <property type="project" value="InterPro"/>
</dbReference>
<dbReference type="Pfam" id="PF00003">
    <property type="entry name" value="7tm_3"/>
    <property type="match status" value="1"/>
</dbReference>
<evidence type="ECO:0000256" key="7">
    <source>
        <dbReference type="ARBA" id="ARBA00023180"/>
    </source>
</evidence>
<keyword evidence="5 11" id="KW-0472">Membrane</keyword>
<evidence type="ECO:0000259" key="12">
    <source>
        <dbReference type="PROSITE" id="PS50259"/>
    </source>
</evidence>
<feature type="transmembrane region" description="Helical" evidence="11">
    <location>
        <begin position="1381"/>
        <end position="1402"/>
    </location>
</feature>
<dbReference type="InterPro" id="IPR002455">
    <property type="entry name" value="GPCR3_GABA-B"/>
</dbReference>
<comment type="subcellular location">
    <subcellularLocation>
        <location evidence="1">Membrane</location>
        <topology evidence="1">Multi-pass membrane protein</topology>
    </subcellularLocation>
</comment>
<feature type="transmembrane region" description="Helical" evidence="11">
    <location>
        <begin position="1422"/>
        <end position="1445"/>
    </location>
</feature>
<dbReference type="PANTHER" id="PTHR10519:SF20">
    <property type="entry name" value="G-PROTEIN COUPLED RECEPTOR 156-RELATED"/>
    <property type="match status" value="1"/>
</dbReference>
<dbReference type="InParanoid" id="A0A0D2WPQ0"/>
<name>A0A0D2WPQ0_CAPO3</name>
<reference evidence="14" key="1">
    <citation type="submission" date="2011-02" db="EMBL/GenBank/DDBJ databases">
        <title>The Genome Sequence of Capsaspora owczarzaki ATCC 30864.</title>
        <authorList>
            <person name="Russ C."/>
            <person name="Cuomo C."/>
            <person name="Burger G."/>
            <person name="Gray M.W."/>
            <person name="Holland P.W.H."/>
            <person name="King N."/>
            <person name="Lang F.B.F."/>
            <person name="Roger A.J."/>
            <person name="Ruiz-Trillo I."/>
            <person name="Young S.K."/>
            <person name="Zeng Q."/>
            <person name="Gargeya S."/>
            <person name="Alvarado L."/>
            <person name="Berlin A."/>
            <person name="Chapman S.B."/>
            <person name="Chen Z."/>
            <person name="Freedman E."/>
            <person name="Gellesch M."/>
            <person name="Goldberg J."/>
            <person name="Griggs A."/>
            <person name="Gujja S."/>
            <person name="Heilman E."/>
            <person name="Heiman D."/>
            <person name="Howarth C."/>
            <person name="Mehta T."/>
            <person name="Neiman D."/>
            <person name="Pearson M."/>
            <person name="Roberts A."/>
            <person name="Saif S."/>
            <person name="Shea T."/>
            <person name="Shenoy N."/>
            <person name="Sisk P."/>
            <person name="Stolte C."/>
            <person name="Sykes S."/>
            <person name="White J."/>
            <person name="Yandava C."/>
            <person name="Haas B."/>
            <person name="Nusbaum C."/>
            <person name="Birren B."/>
        </authorList>
    </citation>
    <scope>NUCLEOTIDE SEQUENCE</scope>
    <source>
        <strain evidence="14">ATCC 30864</strain>
    </source>
</reference>
<dbReference type="GO" id="GO:0007214">
    <property type="term" value="P:gamma-aminobutyric acid signaling pathway"/>
    <property type="evidence" value="ECO:0007669"/>
    <property type="project" value="TreeGrafter"/>
</dbReference>
<dbReference type="Pfam" id="PF13385">
    <property type="entry name" value="Laminin_G_3"/>
    <property type="match status" value="2"/>
</dbReference>
<evidence type="ECO:0000313" key="14">
    <source>
        <dbReference type="Proteomes" id="UP000008743"/>
    </source>
</evidence>
<dbReference type="RefSeq" id="XP_004348062.2">
    <property type="nucleotide sequence ID" value="XM_004348012.2"/>
</dbReference>
<feature type="transmembrane region" description="Helical" evidence="11">
    <location>
        <begin position="1309"/>
        <end position="1329"/>
    </location>
</feature>
<dbReference type="PANTHER" id="PTHR10519">
    <property type="entry name" value="GABA-B RECEPTOR"/>
    <property type="match status" value="1"/>
</dbReference>
<evidence type="ECO:0000256" key="3">
    <source>
        <dbReference type="ARBA" id="ARBA00022989"/>
    </source>
</evidence>
<accession>A0A0D2WPQ0</accession>
<feature type="transmembrane region" description="Helical" evidence="11">
    <location>
        <begin position="1488"/>
        <end position="1509"/>
    </location>
</feature>
<dbReference type="SUPFAM" id="SSF57184">
    <property type="entry name" value="Growth factor receptor domain"/>
    <property type="match status" value="1"/>
</dbReference>
<dbReference type="SUPFAM" id="SSF49899">
    <property type="entry name" value="Concanavalin A-like lectins/glucanases"/>
    <property type="match status" value="2"/>
</dbReference>
<feature type="compositionally biased region" description="Basic and acidic residues" evidence="10">
    <location>
        <begin position="14"/>
        <end position="24"/>
    </location>
</feature>
<evidence type="ECO:0000256" key="9">
    <source>
        <dbReference type="SAM" id="Coils"/>
    </source>
</evidence>
<gene>
    <name evidence="13" type="ORF">CAOG_004237</name>
</gene>
<keyword evidence="9" id="KW-0175">Coiled coil</keyword>
<dbReference type="OrthoDB" id="2101621at2759"/>
<protein>
    <recommendedName>
        <fullName evidence="12">G-protein coupled receptors family 3 profile domain-containing protein</fullName>
    </recommendedName>
</protein>
<feature type="region of interest" description="Disordered" evidence="10">
    <location>
        <begin position="1"/>
        <end position="30"/>
    </location>
</feature>
<keyword evidence="7" id="KW-0325">Glycoprotein</keyword>
<keyword evidence="6" id="KW-0675">Receptor</keyword>
<organism evidence="13 14">
    <name type="scientific">Capsaspora owczarzaki (strain ATCC 30864)</name>
    <dbReference type="NCBI Taxonomy" id="595528"/>
    <lineage>
        <taxon>Eukaryota</taxon>
        <taxon>Filasterea</taxon>
        <taxon>Capsaspora</taxon>
    </lineage>
</organism>
<evidence type="ECO:0000313" key="13">
    <source>
        <dbReference type="EMBL" id="KJE93445.1"/>
    </source>
</evidence>
<dbReference type="eggNOG" id="KOG1055">
    <property type="taxonomic scope" value="Eukaryota"/>
</dbReference>
<dbReference type="InterPro" id="IPR013320">
    <property type="entry name" value="ConA-like_dom_sf"/>
</dbReference>
<keyword evidence="3 11" id="KW-1133">Transmembrane helix</keyword>
<dbReference type="InterPro" id="IPR009030">
    <property type="entry name" value="Growth_fac_rcpt_cys_sf"/>
</dbReference>
<evidence type="ECO:0000256" key="4">
    <source>
        <dbReference type="ARBA" id="ARBA00023040"/>
    </source>
</evidence>
<dbReference type="STRING" id="595528.A0A0D2WPQ0"/>
<keyword evidence="4" id="KW-0297">G-protein coupled receptor</keyword>
<evidence type="ECO:0000256" key="11">
    <source>
        <dbReference type="SAM" id="Phobius"/>
    </source>
</evidence>
<feature type="compositionally biased region" description="Low complexity" evidence="10">
    <location>
        <begin position="1"/>
        <end position="13"/>
    </location>
</feature>
<feature type="transmembrane region" description="Helical" evidence="11">
    <location>
        <begin position="1457"/>
        <end position="1482"/>
    </location>
</feature>
<dbReference type="InterPro" id="IPR017978">
    <property type="entry name" value="GPCR_3_C"/>
</dbReference>
<feature type="transmembrane region" description="Helical" evidence="11">
    <location>
        <begin position="1341"/>
        <end position="1360"/>
    </location>
</feature>
<evidence type="ECO:0000256" key="2">
    <source>
        <dbReference type="ARBA" id="ARBA00022692"/>
    </source>
</evidence>
<dbReference type="CDD" id="cd15047">
    <property type="entry name" value="7tmC_GABA-B-like"/>
    <property type="match status" value="1"/>
</dbReference>
<evidence type="ECO:0000256" key="5">
    <source>
        <dbReference type="ARBA" id="ARBA00023136"/>
    </source>
</evidence>
<evidence type="ECO:0000256" key="1">
    <source>
        <dbReference type="ARBA" id="ARBA00004141"/>
    </source>
</evidence>
<feature type="transmembrane region" description="Helical" evidence="11">
    <location>
        <begin position="39"/>
        <end position="56"/>
    </location>
</feature>
<dbReference type="EMBL" id="KE346365">
    <property type="protein sequence ID" value="KJE93445.1"/>
    <property type="molecule type" value="Genomic_DNA"/>
</dbReference>
<dbReference type="SMART" id="SM01411">
    <property type="entry name" value="Ephrin_rec_like"/>
    <property type="match status" value="1"/>
</dbReference>
<keyword evidence="14" id="KW-1185">Reference proteome</keyword>
<dbReference type="Proteomes" id="UP000008743">
    <property type="component" value="Unassembled WGS sequence"/>
</dbReference>
<evidence type="ECO:0000256" key="10">
    <source>
        <dbReference type="SAM" id="MobiDB-lite"/>
    </source>
</evidence>
<feature type="transmembrane region" description="Helical" evidence="11">
    <location>
        <begin position="1275"/>
        <end position="1297"/>
    </location>
</feature>
<dbReference type="GO" id="GO:0038039">
    <property type="term" value="C:G protein-coupled receptor heterodimeric complex"/>
    <property type="evidence" value="ECO:0007669"/>
    <property type="project" value="TreeGrafter"/>
</dbReference>
<evidence type="ECO:0000256" key="8">
    <source>
        <dbReference type="ARBA" id="ARBA00023224"/>
    </source>
</evidence>
<sequence length="1763" mass="190255">MHTTTTTTTTAARTADRREPRDSAPLRLRRRGASTTGTLTLRLLGVLVVAACWMLADVSTTTNPDSRLLFASAQTTPSHILSVQMNLRQPYAIAGEHVVVDWKVVFNATTLFGIAANYLKNLASGAIPFFPLVNSTKTANSSTPSTTSGSTISRRERRDLQAQLSGVPPLQAASLLSSWSQLIDWARAVMYNYLIADMIALVPTVNTCIPYADYHSPTEYSGLNPSSDAFVLSISDWNVPDRPPTASGTSIYAVPDVPTPANFFLTYYSPSLNRTASNMTVPLPPWAAPGPGFYSTQLPTVTLSTTKCYLQALDAISAVQVPIMSRTLPIPGSGGNALYLSSLQRYPTELAQRNMLRGSNSLANALAPIVVYDSGSCVGADRPLLLKAFTAELWFRASAPDKQGLPDKQCCWPLLSTTGVNGFDVSVITNNTVQFLTPFLGGSCGTIPGSRVGTTSSLLDQQWHHIAVTYSSNVKTIYVDGILTLSLQCSGSAVSLDSTRLSIGRSFTGDQLDENFDGTVDEIRIWSVARSGPQILATLHRTLRIDEMADIVMYYNFDERLELLTNIDYTGSANSRPATIRDRSPKQRDIVMGAETAGTTFDLRHIGRYVISSAPLAGARQSVLFKVSNPPAQTGGGQVDPNDVRRDGPELFQDVTFVTFRTSPFQLMGRLADAQQSPLTGTSRVAIASVPTWPFQLEFANGTVLKGPVPTDANPRWFLQSEKFVISYTNSLPLPENIPRVTVKFFVVDPTTQARSAYGYVAVDNVHNTAPTVGTAGGMLHCTGNSFALAQDFALPTQLYGNVRGTSPYTIEWWGYFFAQEMDGVVYSFASDVDGQWCNNPGDCFGRFMASVPGSSGGAEIYDGWNVTNSDGYVSVASSGIRPLFGAWNHFAITSDGGLDGGVASFYVNGKVVQVRPSFGSQADVLGLYVCHWPFWGDDFFYRGLIDNLRVWSGVQPPEALQAYKDGAVPRESQHLLAQWTFDPEVTIDETIDLDDLPTDADALVSAPSSCDISRFNNRLVFGACTPNTQPYCRAGDGQCAFNQPLRARPCFVNDTRDASDGVLDGVMASLKPRLLMSTAPIGGYTSPVLALQGQNTTVTLTGADPDGDPLQFIIVGLPHRGQLFTVTGLPITVANGTLPIGVSTVVYRAPVSSGGINLTSFTYTISDGYVVSTLNATVRISVACAAGRRANPSTLTCELCSPGTYRPEPSFKTFCLPTQLGYYQPQAGASAQLTCPPGHFQDEPSSASCKLCVEYNDPAPCIVSNDLAPRQANLLVTLSGLHLVVCFICLVLVFALRKTKVIHSSSPLFLATLLVGICVLSVDTLLASRVQTAAFCTARLWLFNLGFMIAMGALFSKLWRLRKLKNNCTLRAIKLSNSEVLVPVLIFVLVDCLILGVWTGIAPFHLRSEYDHECVSDEHTSFLVVMLCIKGALVVYCCYLAFVTRNVLCAYNESQYIALSVYATLLAGLVIYSIIFALTSVVHPRTILLLEVHATLFVTTVVFFLIFLPKALRIAGLYKQSASISTLFATINKTSYRGTDVDLDDSTKTDTSGSQAATAADGAGVSSTAAGAAAAADGAASVVASAARLRRLASNRSANESTQAEAHAQYLARLERNLERKELEQQRQVAILAMARKHQSMAVTALRLSELEVQKLRLELEWQRTASRGAVDTRIVSVSSRGSIGSELSPTEMFENAAHEAAGSDSSSESKPGGVDIFASDVSALDESDQRSVKLSRSSSVVSNWRAFGDFPLDDYHQSSNV</sequence>
<dbReference type="Gene3D" id="2.60.120.200">
    <property type="match status" value="2"/>
</dbReference>
<keyword evidence="8" id="KW-0807">Transducer</keyword>
<dbReference type="PROSITE" id="PS50259">
    <property type="entry name" value="G_PROTEIN_RECEP_F3_4"/>
    <property type="match status" value="1"/>
</dbReference>
<keyword evidence="2 11" id="KW-0812">Transmembrane</keyword>
<feature type="coiled-coil region" evidence="9">
    <location>
        <begin position="1605"/>
        <end position="1632"/>
    </location>
</feature>
<feature type="domain" description="G-protein coupled receptors family 3 profile" evidence="12">
    <location>
        <begin position="1272"/>
        <end position="1515"/>
    </location>
</feature>
<dbReference type="Gene3D" id="2.10.50.10">
    <property type="entry name" value="Tumor Necrosis Factor Receptor, subunit A, domain 2"/>
    <property type="match status" value="1"/>
</dbReference>
<evidence type="ECO:0000256" key="6">
    <source>
        <dbReference type="ARBA" id="ARBA00023170"/>
    </source>
</evidence>